<evidence type="ECO:0000313" key="1">
    <source>
        <dbReference type="EMBL" id="MBP0904174.1"/>
    </source>
</evidence>
<reference evidence="1 2" key="1">
    <citation type="submission" date="2021-04" db="EMBL/GenBank/DDBJ databases">
        <title>Mariniflexile gromovii gen. nov., sp. nov., a gliding bacterium isolated from the sea urchin Strongylocentrotus intermedius.</title>
        <authorList>
            <person name="Ko S."/>
            <person name="Le V."/>
            <person name="Ahn C.-Y."/>
            <person name="Oh H.-M."/>
        </authorList>
    </citation>
    <scope>NUCLEOTIDE SEQUENCE [LARGE SCALE GENOMIC DNA]</scope>
    <source>
        <strain evidence="1 2">KCTC 12570</strain>
    </source>
</reference>
<dbReference type="RefSeq" id="WP_209655071.1">
    <property type="nucleotide sequence ID" value="NZ_JAGJCB010000008.1"/>
</dbReference>
<accession>A0ABS4BUB0</accession>
<organism evidence="1 2">
    <name type="scientific">Mariniflexile gromovii</name>
    <dbReference type="NCBI Taxonomy" id="362523"/>
    <lineage>
        <taxon>Bacteria</taxon>
        <taxon>Pseudomonadati</taxon>
        <taxon>Bacteroidota</taxon>
        <taxon>Flavobacteriia</taxon>
        <taxon>Flavobacteriales</taxon>
        <taxon>Flavobacteriaceae</taxon>
        <taxon>Mariniflexile</taxon>
    </lineage>
</organism>
<keyword evidence="2" id="KW-1185">Reference proteome</keyword>
<name>A0ABS4BUB0_9FLAO</name>
<evidence type="ECO:0000313" key="2">
    <source>
        <dbReference type="Proteomes" id="UP000670776"/>
    </source>
</evidence>
<comment type="caution">
    <text evidence="1">The sequence shown here is derived from an EMBL/GenBank/DDBJ whole genome shotgun (WGS) entry which is preliminary data.</text>
</comment>
<gene>
    <name evidence="1" type="ORF">J8H85_10070</name>
</gene>
<proteinExistence type="predicted"/>
<sequence>MQNNQKIVEIGNLLPFGSKKEIYRRTGITEKTISHFFRLKTKYHHHTYISIMKEAVKIIKDEKLKPKNVKEKKISIETKQLEKDILDLINDK</sequence>
<protein>
    <submittedName>
        <fullName evidence="1">Uncharacterized protein</fullName>
    </submittedName>
</protein>
<dbReference type="EMBL" id="JAGJCB010000008">
    <property type="protein sequence ID" value="MBP0904174.1"/>
    <property type="molecule type" value="Genomic_DNA"/>
</dbReference>
<dbReference type="Proteomes" id="UP000670776">
    <property type="component" value="Unassembled WGS sequence"/>
</dbReference>